<evidence type="ECO:0000313" key="5">
    <source>
        <dbReference type="Proteomes" id="UP000050911"/>
    </source>
</evidence>
<dbReference type="Pfam" id="PF00724">
    <property type="entry name" value="Oxidored_FMN"/>
    <property type="match status" value="1"/>
</dbReference>
<dbReference type="GO" id="GO:0016491">
    <property type="term" value="F:oxidoreductase activity"/>
    <property type="evidence" value="ECO:0007669"/>
    <property type="project" value="UniProtKB-KW"/>
</dbReference>
<evidence type="ECO:0000256" key="1">
    <source>
        <dbReference type="ARBA" id="ARBA00022630"/>
    </source>
</evidence>
<gene>
    <name evidence="4" type="ORF">FC96_GL001504</name>
</gene>
<protein>
    <recommendedName>
        <fullName evidence="3">NADH:flavin oxidoreductase/NADH oxidase N-terminal domain-containing protein</fullName>
    </recommendedName>
</protein>
<evidence type="ECO:0000313" key="4">
    <source>
        <dbReference type="EMBL" id="KRK48402.1"/>
    </source>
</evidence>
<dbReference type="InterPro" id="IPR013785">
    <property type="entry name" value="Aldolase_TIM"/>
</dbReference>
<dbReference type="AlphaFoldDB" id="A0A0R1HY16"/>
<dbReference type="PANTHER" id="PTHR43656:SF2">
    <property type="entry name" value="BINDING OXIDOREDUCTASE, PUTATIVE (AFU_ORTHOLOGUE AFUA_2G08260)-RELATED"/>
    <property type="match status" value="1"/>
</dbReference>
<feature type="domain" description="NADH:flavin oxidoreductase/NADH oxidase N-terminal" evidence="3">
    <location>
        <begin position="7"/>
        <end position="336"/>
    </location>
</feature>
<comment type="caution">
    <text evidence="4">The sequence shown here is derived from an EMBL/GenBank/DDBJ whole genome shotgun (WGS) entry which is preliminary data.</text>
</comment>
<evidence type="ECO:0000256" key="2">
    <source>
        <dbReference type="ARBA" id="ARBA00023002"/>
    </source>
</evidence>
<dbReference type="PANTHER" id="PTHR43656">
    <property type="entry name" value="BINDING OXIDOREDUCTASE, PUTATIVE (AFU_ORTHOLOGUE AFUA_2G08260)-RELATED"/>
    <property type="match status" value="1"/>
</dbReference>
<dbReference type="EMBL" id="AZCX01000003">
    <property type="protein sequence ID" value="KRK48402.1"/>
    <property type="molecule type" value="Genomic_DNA"/>
</dbReference>
<organism evidence="4 5">
    <name type="scientific">Secundilactobacillus kimchicus JCM 15530</name>
    <dbReference type="NCBI Taxonomy" id="1302272"/>
    <lineage>
        <taxon>Bacteria</taxon>
        <taxon>Bacillati</taxon>
        <taxon>Bacillota</taxon>
        <taxon>Bacilli</taxon>
        <taxon>Lactobacillales</taxon>
        <taxon>Lactobacillaceae</taxon>
        <taxon>Secundilactobacillus</taxon>
    </lineage>
</organism>
<dbReference type="Proteomes" id="UP000050911">
    <property type="component" value="Unassembled WGS sequence"/>
</dbReference>
<sequence>MMTQSVLFTPLTLKNGVTIKNRIYKPAMSETMGDAQYRPTQELVNLYGKWAEGGTGLLITGNVMVDANARGELGNVVIEDDRNLDRLKAWAAAGQKNGAQTWVQLNHPGRQAPKTVSKQPVAPSAVPLTGPNAFGFNPPRALTKAEIKAIVNRFAVAADVVQRAGFGGVEIHAAHGYLLNQFLSPLANRRTDEYGGSLENRMRILKEIYQAMRARVGAQFPIALKINSSDYVSGGFSEEDSIEVIHAMADLGVDLIEISGGNYESPVMQATTNKGAFFVDFAAKAKAGIETPIMVTGGFSSIAGMTKAVANHEAEMVGMARALALVPDLPNQAQAGTFAAIQLDHLSTGFPRLDKKVGSLIGLSYYELQMKRIAAGKPVKRTTNAWGPLWFAIREQGLATLKPRRG</sequence>
<dbReference type="InterPro" id="IPR051799">
    <property type="entry name" value="NADH_flavin_oxidoreductase"/>
</dbReference>
<dbReference type="PATRIC" id="fig|1302272.5.peg.1521"/>
<reference evidence="4 5" key="1">
    <citation type="journal article" date="2015" name="Genome Announc.">
        <title>Expanding the biotechnology potential of lactobacilli through comparative genomics of 213 strains and associated genera.</title>
        <authorList>
            <person name="Sun Z."/>
            <person name="Harris H.M."/>
            <person name="McCann A."/>
            <person name="Guo C."/>
            <person name="Argimon S."/>
            <person name="Zhang W."/>
            <person name="Yang X."/>
            <person name="Jeffery I.B."/>
            <person name="Cooney J.C."/>
            <person name="Kagawa T.F."/>
            <person name="Liu W."/>
            <person name="Song Y."/>
            <person name="Salvetti E."/>
            <person name="Wrobel A."/>
            <person name="Rasinkangas P."/>
            <person name="Parkhill J."/>
            <person name="Rea M.C."/>
            <person name="O'Sullivan O."/>
            <person name="Ritari J."/>
            <person name="Douillard F.P."/>
            <person name="Paul Ross R."/>
            <person name="Yang R."/>
            <person name="Briner A.E."/>
            <person name="Felis G.E."/>
            <person name="de Vos W.M."/>
            <person name="Barrangou R."/>
            <person name="Klaenhammer T.R."/>
            <person name="Caufield P.W."/>
            <person name="Cui Y."/>
            <person name="Zhang H."/>
            <person name="O'Toole P.W."/>
        </authorList>
    </citation>
    <scope>NUCLEOTIDE SEQUENCE [LARGE SCALE GENOMIC DNA]</scope>
    <source>
        <strain evidence="4 5">JCM 15530</strain>
    </source>
</reference>
<dbReference type="GO" id="GO:0010181">
    <property type="term" value="F:FMN binding"/>
    <property type="evidence" value="ECO:0007669"/>
    <property type="project" value="InterPro"/>
</dbReference>
<dbReference type="SUPFAM" id="SSF51395">
    <property type="entry name" value="FMN-linked oxidoreductases"/>
    <property type="match status" value="1"/>
</dbReference>
<dbReference type="Gene3D" id="3.20.20.70">
    <property type="entry name" value="Aldolase class I"/>
    <property type="match status" value="1"/>
</dbReference>
<name>A0A0R1HY16_9LACO</name>
<keyword evidence="1" id="KW-0285">Flavoprotein</keyword>
<dbReference type="STRING" id="1302272.FC96_GL001504"/>
<accession>A0A0R1HY16</accession>
<dbReference type="CDD" id="cd04733">
    <property type="entry name" value="OYE_like_2_FMN"/>
    <property type="match status" value="1"/>
</dbReference>
<keyword evidence="2" id="KW-0560">Oxidoreductase</keyword>
<keyword evidence="5" id="KW-1185">Reference proteome</keyword>
<dbReference type="InterPro" id="IPR001155">
    <property type="entry name" value="OxRdtase_FMN_N"/>
</dbReference>
<evidence type="ECO:0000259" key="3">
    <source>
        <dbReference type="Pfam" id="PF00724"/>
    </source>
</evidence>
<proteinExistence type="predicted"/>